<sequence>MQLNSPPQTFLSPLLELREYYARLVEKYENLHRQARANLNHVEALLSNWSSNSNANSNLSTDEVIGERLTVADEENLSFKEVDLVESIDSELPEINDLEIDNSFSASQDSDEPPASTTSSTTSGVIEPPSETPENLLQWPEIPMLNEYQTLNRTEAIKKLLQKHIGTVCHIDFIVRSLYGELKPDILKVVKGRVQSSLTHGKQSNKWSIVPGKPGCYTLNLSLLNATRTHDSFGQGKHKNQNYSAVSKTEIIPMVKAFEGKLLIDAITSLLQQNPGKVFSIAEVINGLYGELDPQQFKQIKDKVLKELSRGYRTGRFSKVPEKIGLYTWDFALVTKA</sequence>
<gene>
    <name evidence="3" type="ORF">KME32_23315</name>
</gene>
<dbReference type="AlphaFoldDB" id="A0A951Q1G1"/>
<protein>
    <submittedName>
        <fullName evidence="3">Uncharacterized protein</fullName>
    </submittedName>
</protein>
<reference evidence="3" key="1">
    <citation type="submission" date="2021-05" db="EMBL/GenBank/DDBJ databases">
        <authorList>
            <person name="Pietrasiak N."/>
            <person name="Ward R."/>
            <person name="Stajich J.E."/>
            <person name="Kurbessoian T."/>
        </authorList>
    </citation>
    <scope>NUCLEOTIDE SEQUENCE</scope>
    <source>
        <strain evidence="3">JT2-VF2</strain>
    </source>
</reference>
<comment type="caution">
    <text evidence="3">The sequence shown here is derived from an EMBL/GenBank/DDBJ whole genome shotgun (WGS) entry which is preliminary data.</text>
</comment>
<accession>A0A951Q1G1</accession>
<name>A0A951Q1G1_9NOST</name>
<feature type="coiled-coil region" evidence="1">
    <location>
        <begin position="14"/>
        <end position="45"/>
    </location>
</feature>
<evidence type="ECO:0000313" key="3">
    <source>
        <dbReference type="EMBL" id="MBW4564014.1"/>
    </source>
</evidence>
<organism evidence="3 4">
    <name type="scientific">Mojavia pulchra JT2-VF2</name>
    <dbReference type="NCBI Taxonomy" id="287848"/>
    <lineage>
        <taxon>Bacteria</taxon>
        <taxon>Bacillati</taxon>
        <taxon>Cyanobacteriota</taxon>
        <taxon>Cyanophyceae</taxon>
        <taxon>Nostocales</taxon>
        <taxon>Nostocaceae</taxon>
    </lineage>
</organism>
<evidence type="ECO:0000313" key="4">
    <source>
        <dbReference type="Proteomes" id="UP000715781"/>
    </source>
</evidence>
<dbReference type="Proteomes" id="UP000715781">
    <property type="component" value="Unassembled WGS sequence"/>
</dbReference>
<evidence type="ECO:0000256" key="2">
    <source>
        <dbReference type="SAM" id="MobiDB-lite"/>
    </source>
</evidence>
<reference evidence="3" key="2">
    <citation type="journal article" date="2022" name="Microbiol. Resour. Announc.">
        <title>Metagenome Sequencing to Explore Phylogenomics of Terrestrial Cyanobacteria.</title>
        <authorList>
            <person name="Ward R.D."/>
            <person name="Stajich J.E."/>
            <person name="Johansen J.R."/>
            <person name="Huntemann M."/>
            <person name="Clum A."/>
            <person name="Foster B."/>
            <person name="Foster B."/>
            <person name="Roux S."/>
            <person name="Palaniappan K."/>
            <person name="Varghese N."/>
            <person name="Mukherjee S."/>
            <person name="Reddy T.B.K."/>
            <person name="Daum C."/>
            <person name="Copeland A."/>
            <person name="Chen I.A."/>
            <person name="Ivanova N.N."/>
            <person name="Kyrpides N.C."/>
            <person name="Shapiro N."/>
            <person name="Eloe-Fadrosh E.A."/>
            <person name="Pietrasiak N."/>
        </authorList>
    </citation>
    <scope>NUCLEOTIDE SEQUENCE</scope>
    <source>
        <strain evidence="3">JT2-VF2</strain>
    </source>
</reference>
<evidence type="ECO:0000256" key="1">
    <source>
        <dbReference type="SAM" id="Coils"/>
    </source>
</evidence>
<feature type="region of interest" description="Disordered" evidence="2">
    <location>
        <begin position="104"/>
        <end position="135"/>
    </location>
</feature>
<proteinExistence type="predicted"/>
<keyword evidence="1" id="KW-0175">Coiled coil</keyword>
<dbReference type="EMBL" id="JAHHHN010000017">
    <property type="protein sequence ID" value="MBW4564014.1"/>
    <property type="molecule type" value="Genomic_DNA"/>
</dbReference>